<dbReference type="InterPro" id="IPR050815">
    <property type="entry name" value="TF_fung"/>
</dbReference>
<dbReference type="Pfam" id="PF04082">
    <property type="entry name" value="Fungal_trans"/>
    <property type="match status" value="1"/>
</dbReference>
<dbReference type="PANTHER" id="PTHR47338:SF10">
    <property type="entry name" value="TRANSCRIPTION FACTOR DOMAIN-CONTAINING PROTEIN-RELATED"/>
    <property type="match status" value="1"/>
</dbReference>
<keyword evidence="3" id="KW-0805">Transcription regulation</keyword>
<keyword evidence="5" id="KW-0539">Nucleus</keyword>
<evidence type="ECO:0000313" key="7">
    <source>
        <dbReference type="EMBL" id="EFY86454.1"/>
    </source>
</evidence>
<dbReference type="GO" id="GO:0003677">
    <property type="term" value="F:DNA binding"/>
    <property type="evidence" value="ECO:0007669"/>
    <property type="project" value="InterPro"/>
</dbReference>
<evidence type="ECO:0000256" key="2">
    <source>
        <dbReference type="ARBA" id="ARBA00022723"/>
    </source>
</evidence>
<dbReference type="GO" id="GO:0005634">
    <property type="term" value="C:nucleus"/>
    <property type="evidence" value="ECO:0007669"/>
    <property type="project" value="UniProtKB-SubCell"/>
</dbReference>
<evidence type="ECO:0000313" key="8">
    <source>
        <dbReference type="Proteomes" id="UP000002499"/>
    </source>
</evidence>
<evidence type="ECO:0000256" key="1">
    <source>
        <dbReference type="ARBA" id="ARBA00004123"/>
    </source>
</evidence>
<dbReference type="GO" id="GO:0008270">
    <property type="term" value="F:zinc ion binding"/>
    <property type="evidence" value="ECO:0007669"/>
    <property type="project" value="InterPro"/>
</dbReference>
<dbReference type="InterPro" id="IPR007219">
    <property type="entry name" value="XnlR_reg_dom"/>
</dbReference>
<comment type="subcellular location">
    <subcellularLocation>
        <location evidence="1">Nucleus</location>
    </subcellularLocation>
</comment>
<dbReference type="CDD" id="cd12148">
    <property type="entry name" value="fungal_TF_MHR"/>
    <property type="match status" value="1"/>
</dbReference>
<organism evidence="8">
    <name type="scientific">Metarhizium acridum (strain CQMa 102)</name>
    <dbReference type="NCBI Taxonomy" id="655827"/>
    <lineage>
        <taxon>Eukaryota</taxon>
        <taxon>Fungi</taxon>
        <taxon>Dikarya</taxon>
        <taxon>Ascomycota</taxon>
        <taxon>Pezizomycotina</taxon>
        <taxon>Sordariomycetes</taxon>
        <taxon>Hypocreomycetidae</taxon>
        <taxon>Hypocreales</taxon>
        <taxon>Clavicipitaceae</taxon>
        <taxon>Metarhizium</taxon>
    </lineage>
</organism>
<dbReference type="GO" id="GO:0006351">
    <property type="term" value="P:DNA-templated transcription"/>
    <property type="evidence" value="ECO:0007669"/>
    <property type="project" value="InterPro"/>
</dbReference>
<evidence type="ECO:0000259" key="6">
    <source>
        <dbReference type="SMART" id="SM00906"/>
    </source>
</evidence>
<keyword evidence="8" id="KW-1185">Reference proteome</keyword>
<dbReference type="eggNOG" id="ENOG502SJHM">
    <property type="taxonomic scope" value="Eukaryota"/>
</dbReference>
<dbReference type="Proteomes" id="UP000002499">
    <property type="component" value="Unassembled WGS sequence"/>
</dbReference>
<dbReference type="OMA" id="GMINQSA"/>
<evidence type="ECO:0000256" key="4">
    <source>
        <dbReference type="ARBA" id="ARBA00023163"/>
    </source>
</evidence>
<dbReference type="EMBL" id="GL698547">
    <property type="protein sequence ID" value="EFY86454.1"/>
    <property type="molecule type" value="Genomic_DNA"/>
</dbReference>
<gene>
    <name evidence="7" type="ORF">MAC_07532</name>
</gene>
<evidence type="ECO:0000256" key="3">
    <source>
        <dbReference type="ARBA" id="ARBA00023015"/>
    </source>
</evidence>
<dbReference type="InParanoid" id="E9ECD4"/>
<dbReference type="AlphaFoldDB" id="E9ECD4"/>
<dbReference type="SMART" id="SM00906">
    <property type="entry name" value="Fungal_trans"/>
    <property type="match status" value="1"/>
</dbReference>
<keyword evidence="4" id="KW-0804">Transcription</keyword>
<accession>E9ECD4</accession>
<sequence length="541" mass="61375">MTSFTLFKPNGIEAKFLYMRSQIEAEALVAAMFTFSARFHSACKDPNRVPTCPPPSYFADIASKQLRSALDSYEDTTPPLYLLQASVLDAFYHITRNVRSKSWTVLGKAIRLAYDMKLHLVDVHSGPDSNMGNIATDVARWSMLEERRRAWWALWEMDVFASAIRRLPMAIDGMQNFTFLPVPDQNWLECDYQASCFLSHDPSQRWKLLSKTGNTSPKAWFIVINSLVQNARLLVYNPSPTTNDANASKEENLTLIANALYCATTSMPTKLVYEGQYLDFKTKGSPQDINCRQYHSDIYSIHIMTQFVHFMIDHHLFWSQDNKSHSDDDSSKSSDFSSWFKYMKVPEKMVAIIRNSSHEHVKYVNPCLTNALWFAAAAQTACRIIGPPSRDKMLAPSNYDLLELTIERGLSFWGSADVLKPRLARIEAGFRSLTDRGSRTQFTENLASEDNNARTGGSSTAGVKQPTTQSCLDILSVDHQVPLSETRAATMETDLTSFNGMLHESDDPAALQLIFDGLENFLPYGMDETFWPSERFYSRKF</sequence>
<reference evidence="7 8" key="1">
    <citation type="journal article" date="2011" name="PLoS Genet.">
        <title>Genome sequencing and comparative transcriptomics of the model entomopathogenic fungi Metarhizium anisopliae and M. acridum.</title>
        <authorList>
            <person name="Gao Q."/>
            <person name="Jin K."/>
            <person name="Ying S.H."/>
            <person name="Zhang Y."/>
            <person name="Xiao G."/>
            <person name="Shang Y."/>
            <person name="Duan Z."/>
            <person name="Hu X."/>
            <person name="Xie X.Q."/>
            <person name="Zhou G."/>
            <person name="Peng G."/>
            <person name="Luo Z."/>
            <person name="Huang W."/>
            <person name="Wang B."/>
            <person name="Fang W."/>
            <person name="Wang S."/>
            <person name="Zhong Y."/>
            <person name="Ma L.J."/>
            <person name="St Leger R.J."/>
            <person name="Zhao G.P."/>
            <person name="Pei Y."/>
            <person name="Feng M.G."/>
            <person name="Xia Y."/>
            <person name="Wang C."/>
        </authorList>
    </citation>
    <scope>NUCLEOTIDE SEQUENCE [LARGE SCALE GENOMIC DNA]</scope>
    <source>
        <strain evidence="7 8">CQMa 102</strain>
    </source>
</reference>
<protein>
    <submittedName>
        <fullName evidence="7">Fungal specific transcription factor, putative</fullName>
    </submittedName>
</protein>
<dbReference type="PANTHER" id="PTHR47338">
    <property type="entry name" value="ZN(II)2CYS6 TRANSCRIPTION FACTOR (EUROFUNG)-RELATED"/>
    <property type="match status" value="1"/>
</dbReference>
<evidence type="ECO:0000256" key="5">
    <source>
        <dbReference type="ARBA" id="ARBA00023242"/>
    </source>
</evidence>
<name>E9ECD4_METAQ</name>
<dbReference type="GO" id="GO:0000981">
    <property type="term" value="F:DNA-binding transcription factor activity, RNA polymerase II-specific"/>
    <property type="evidence" value="ECO:0007669"/>
    <property type="project" value="InterPro"/>
</dbReference>
<feature type="domain" description="Xylanolytic transcriptional activator regulatory" evidence="6">
    <location>
        <begin position="102"/>
        <end position="187"/>
    </location>
</feature>
<dbReference type="OrthoDB" id="3862662at2759"/>
<keyword evidence="2" id="KW-0479">Metal-binding</keyword>
<dbReference type="HOGENOM" id="CLU_007531_2_1_1"/>
<proteinExistence type="predicted"/>